<dbReference type="Pfam" id="PF03466">
    <property type="entry name" value="LysR_substrate"/>
    <property type="match status" value="1"/>
</dbReference>
<dbReference type="PANTHER" id="PTHR30419">
    <property type="entry name" value="HTH-TYPE TRANSCRIPTIONAL REGULATOR YBHD"/>
    <property type="match status" value="1"/>
</dbReference>
<evidence type="ECO:0000313" key="7">
    <source>
        <dbReference type="Proteomes" id="UP001385892"/>
    </source>
</evidence>
<evidence type="ECO:0000256" key="2">
    <source>
        <dbReference type="ARBA" id="ARBA00023015"/>
    </source>
</evidence>
<organism evidence="6 7">
    <name type="scientific">Variovorax rhizosphaerae</name>
    <dbReference type="NCBI Taxonomy" id="1836200"/>
    <lineage>
        <taxon>Bacteria</taxon>
        <taxon>Pseudomonadati</taxon>
        <taxon>Pseudomonadota</taxon>
        <taxon>Betaproteobacteria</taxon>
        <taxon>Burkholderiales</taxon>
        <taxon>Comamonadaceae</taxon>
        <taxon>Variovorax</taxon>
    </lineage>
</organism>
<reference evidence="6 7" key="1">
    <citation type="submission" date="2024-03" db="EMBL/GenBank/DDBJ databases">
        <title>Novel species of the genus Variovorax.</title>
        <authorList>
            <person name="Liu Q."/>
            <person name="Xin Y.-H."/>
        </authorList>
    </citation>
    <scope>NUCLEOTIDE SEQUENCE [LARGE SCALE GENOMIC DNA]</scope>
    <source>
        <strain evidence="6 7">KACC 18900</strain>
    </source>
</reference>
<dbReference type="Gene3D" id="1.10.10.10">
    <property type="entry name" value="Winged helix-like DNA-binding domain superfamily/Winged helix DNA-binding domain"/>
    <property type="match status" value="1"/>
</dbReference>
<dbReference type="Pfam" id="PF00126">
    <property type="entry name" value="HTH_1"/>
    <property type="match status" value="1"/>
</dbReference>
<dbReference type="PROSITE" id="PS50931">
    <property type="entry name" value="HTH_LYSR"/>
    <property type="match status" value="1"/>
</dbReference>
<dbReference type="EMBL" id="JBBKZT010000011">
    <property type="protein sequence ID" value="MEJ8849664.1"/>
    <property type="molecule type" value="Genomic_DNA"/>
</dbReference>
<evidence type="ECO:0000256" key="1">
    <source>
        <dbReference type="ARBA" id="ARBA00009437"/>
    </source>
</evidence>
<dbReference type="InterPro" id="IPR005119">
    <property type="entry name" value="LysR_subst-bd"/>
</dbReference>
<feature type="domain" description="HTH lysR-type" evidence="5">
    <location>
        <begin position="3"/>
        <end position="60"/>
    </location>
</feature>
<dbReference type="InterPro" id="IPR036390">
    <property type="entry name" value="WH_DNA-bd_sf"/>
</dbReference>
<dbReference type="SUPFAM" id="SSF53850">
    <property type="entry name" value="Periplasmic binding protein-like II"/>
    <property type="match status" value="1"/>
</dbReference>
<sequence length="306" mass="33700">MDINLRDLKYFETVAELGHLGQAADKLGRTQPALTKCVQRLEEAFGSALFERKGRGIQLTPVGEVLLARARLLRSATEEALREVGDFARGNAGHVRIGSGPIAADHVLPEICNLLLAEAPGTTIDITIAPSMALRERLREGTIDLLIGLMPEHDDAFVTHSIVEDVVVVATSPKHPVFDLPKVSMKALLQWNWVLPVESIPSRQWLDAVFQSHGLAKPTVQINANSIPLLPRLIARTDLLSFLSRHSLGSGSRRNALREVPLKETTLRRKLGVTYRKEGYLSPAAQRLVTLLRSRGERLFTSALAQ</sequence>
<dbReference type="PANTHER" id="PTHR30419:SF8">
    <property type="entry name" value="NITROGEN ASSIMILATION TRANSCRIPTIONAL ACTIVATOR-RELATED"/>
    <property type="match status" value="1"/>
</dbReference>
<dbReference type="InterPro" id="IPR036388">
    <property type="entry name" value="WH-like_DNA-bd_sf"/>
</dbReference>
<dbReference type="InterPro" id="IPR050950">
    <property type="entry name" value="HTH-type_LysR_regulators"/>
</dbReference>
<keyword evidence="2" id="KW-0805">Transcription regulation</keyword>
<keyword evidence="3" id="KW-0238">DNA-binding</keyword>
<evidence type="ECO:0000313" key="6">
    <source>
        <dbReference type="EMBL" id="MEJ8849664.1"/>
    </source>
</evidence>
<protein>
    <submittedName>
        <fullName evidence="6">LysR family transcriptional regulator</fullName>
    </submittedName>
</protein>
<evidence type="ECO:0000256" key="3">
    <source>
        <dbReference type="ARBA" id="ARBA00023125"/>
    </source>
</evidence>
<dbReference type="RefSeq" id="WP_340344787.1">
    <property type="nucleotide sequence ID" value="NZ_JBBKZT010000011.1"/>
</dbReference>
<accession>A0ABU8WRY4</accession>
<dbReference type="SUPFAM" id="SSF46785">
    <property type="entry name" value="Winged helix' DNA-binding domain"/>
    <property type="match status" value="1"/>
</dbReference>
<dbReference type="PRINTS" id="PR00039">
    <property type="entry name" value="HTHLYSR"/>
</dbReference>
<keyword evidence="4" id="KW-0804">Transcription</keyword>
<proteinExistence type="inferred from homology"/>
<dbReference type="InterPro" id="IPR000847">
    <property type="entry name" value="LysR_HTH_N"/>
</dbReference>
<keyword evidence="7" id="KW-1185">Reference proteome</keyword>
<dbReference type="Gene3D" id="3.40.190.290">
    <property type="match status" value="1"/>
</dbReference>
<dbReference type="Proteomes" id="UP001385892">
    <property type="component" value="Unassembled WGS sequence"/>
</dbReference>
<name>A0ABU8WRY4_9BURK</name>
<evidence type="ECO:0000256" key="4">
    <source>
        <dbReference type="ARBA" id="ARBA00023163"/>
    </source>
</evidence>
<gene>
    <name evidence="6" type="ORF">WKW82_23665</name>
</gene>
<evidence type="ECO:0000259" key="5">
    <source>
        <dbReference type="PROSITE" id="PS50931"/>
    </source>
</evidence>
<comment type="similarity">
    <text evidence="1">Belongs to the LysR transcriptional regulatory family.</text>
</comment>
<comment type="caution">
    <text evidence="6">The sequence shown here is derived from an EMBL/GenBank/DDBJ whole genome shotgun (WGS) entry which is preliminary data.</text>
</comment>